<keyword evidence="2" id="KW-0963">Cytoplasm</keyword>
<evidence type="ECO:0000256" key="3">
    <source>
        <dbReference type="ARBA" id="ARBA00022737"/>
    </source>
</evidence>
<dbReference type="AlphaFoldDB" id="A0A673K2U8"/>
<keyword evidence="4" id="KW-0802">TPR repeat</keyword>
<evidence type="ECO:0000256" key="6">
    <source>
        <dbReference type="ARBA" id="ARBA00044739"/>
    </source>
</evidence>
<dbReference type="GO" id="GO:0005737">
    <property type="term" value="C:cytoplasm"/>
    <property type="evidence" value="ECO:0007669"/>
    <property type="project" value="UniProtKB-SubCell"/>
</dbReference>
<evidence type="ECO:0000256" key="5">
    <source>
        <dbReference type="ARBA" id="ARBA00040665"/>
    </source>
</evidence>
<sequence length="347" mass="39445">MSSALVSGSRTPLLPDIYNPHKHRTTPTSKSSPEWMKENPVHPAAEKTQIPTEFTEPLRQSVCVALLREGFPRSFAQMFSLLQRWDAADPHELHTLQQRLTSAETAERHGQYGEAYDNHMFLARFFTEPEDKWLKHHFIQLALHSARKFKMDSGKREAEANLHMGQVYLEKAEDRGSEGEAAYRLGLAYQSTGDQKTAKQFFSVCMEISTILENADSLGRAYEAIAKSLESEGKLTEATEYLEKFAEISLSSKQDRNLEKACMCLGNILSLRKRYDGAHEHFGRAYEIACNLASVVRLQKARVCAGSARALSMMQTYHRLIETPGRQNIKRIISWKKRRHDSLSAPL</sequence>
<evidence type="ECO:0000256" key="1">
    <source>
        <dbReference type="ARBA" id="ARBA00004496"/>
    </source>
</evidence>
<reference evidence="8" key="1">
    <citation type="submission" date="2025-08" db="UniProtKB">
        <authorList>
            <consortium name="Ensembl"/>
        </authorList>
    </citation>
    <scope>IDENTIFICATION</scope>
</reference>
<evidence type="ECO:0000313" key="8">
    <source>
        <dbReference type="Ensembl" id="ENSSRHP00000056887.1"/>
    </source>
</evidence>
<accession>A0A673K2U8</accession>
<keyword evidence="3" id="KW-0677">Repeat</keyword>
<name>A0A673K2U8_9TELE</name>
<evidence type="ECO:0000313" key="9">
    <source>
        <dbReference type="Proteomes" id="UP000472270"/>
    </source>
</evidence>
<organism evidence="8 9">
    <name type="scientific">Sinocyclocheilus rhinocerous</name>
    <dbReference type="NCBI Taxonomy" id="307959"/>
    <lineage>
        <taxon>Eukaryota</taxon>
        <taxon>Metazoa</taxon>
        <taxon>Chordata</taxon>
        <taxon>Craniata</taxon>
        <taxon>Vertebrata</taxon>
        <taxon>Euteleostomi</taxon>
        <taxon>Actinopterygii</taxon>
        <taxon>Neopterygii</taxon>
        <taxon>Teleostei</taxon>
        <taxon>Ostariophysi</taxon>
        <taxon>Cypriniformes</taxon>
        <taxon>Cyprinidae</taxon>
        <taxon>Cyprininae</taxon>
        <taxon>Sinocyclocheilus</taxon>
    </lineage>
</organism>
<dbReference type="Gene3D" id="1.25.40.10">
    <property type="entry name" value="Tetratricopeptide repeat domain"/>
    <property type="match status" value="1"/>
</dbReference>
<evidence type="ECO:0000256" key="4">
    <source>
        <dbReference type="ARBA" id="ARBA00022803"/>
    </source>
</evidence>
<dbReference type="InterPro" id="IPR019734">
    <property type="entry name" value="TPR_rpt"/>
</dbReference>
<protein>
    <recommendedName>
        <fullName evidence="5">Tetratricopeptide repeat protein 29</fullName>
    </recommendedName>
</protein>
<dbReference type="GO" id="GO:0003341">
    <property type="term" value="P:cilium movement"/>
    <property type="evidence" value="ECO:0007669"/>
    <property type="project" value="TreeGrafter"/>
</dbReference>
<dbReference type="Proteomes" id="UP000472270">
    <property type="component" value="Unassembled WGS sequence"/>
</dbReference>
<gene>
    <name evidence="8" type="primary">ttc29</name>
</gene>
<dbReference type="PANTHER" id="PTHR46630:SF1">
    <property type="entry name" value="TETRATRICOPEPTIDE REPEAT PROTEIN 29"/>
    <property type="match status" value="1"/>
</dbReference>
<dbReference type="Ensembl" id="ENSSRHT00000058478.1">
    <property type="protein sequence ID" value="ENSSRHP00000056887.1"/>
    <property type="gene ID" value="ENSSRHG00000028526.1"/>
</dbReference>
<dbReference type="Pfam" id="PF13181">
    <property type="entry name" value="TPR_8"/>
    <property type="match status" value="2"/>
</dbReference>
<proteinExistence type="predicted"/>
<comment type="function">
    <text evidence="6">Axonemal protein which is implicated in axonemal and/or peri-axonemal structure assembly and regulates flagellum assembly and beating and therefore sperm motility.</text>
</comment>
<feature type="region of interest" description="Disordered" evidence="7">
    <location>
        <begin position="1"/>
        <end position="38"/>
    </location>
</feature>
<dbReference type="InterPro" id="IPR051476">
    <property type="entry name" value="Bac_ResReg_Asp_Phosphatase"/>
</dbReference>
<dbReference type="InterPro" id="IPR011990">
    <property type="entry name" value="TPR-like_helical_dom_sf"/>
</dbReference>
<reference evidence="8" key="2">
    <citation type="submission" date="2025-09" db="UniProtKB">
        <authorList>
            <consortium name="Ensembl"/>
        </authorList>
    </citation>
    <scope>IDENTIFICATION</scope>
</reference>
<evidence type="ECO:0000256" key="2">
    <source>
        <dbReference type="ARBA" id="ARBA00022490"/>
    </source>
</evidence>
<comment type="subcellular location">
    <subcellularLocation>
        <location evidence="1">Cytoplasm</location>
    </subcellularLocation>
</comment>
<dbReference type="PANTHER" id="PTHR46630">
    <property type="entry name" value="TETRATRICOPEPTIDE REPEAT PROTEIN 29"/>
    <property type="match status" value="1"/>
</dbReference>
<keyword evidence="9" id="KW-1185">Reference proteome</keyword>
<dbReference type="SUPFAM" id="SSF48452">
    <property type="entry name" value="TPR-like"/>
    <property type="match status" value="1"/>
</dbReference>
<dbReference type="GO" id="GO:0036126">
    <property type="term" value="C:sperm flagellum"/>
    <property type="evidence" value="ECO:0007669"/>
    <property type="project" value="TreeGrafter"/>
</dbReference>
<evidence type="ECO:0000256" key="7">
    <source>
        <dbReference type="SAM" id="MobiDB-lite"/>
    </source>
</evidence>
<feature type="compositionally biased region" description="Polar residues" evidence="7">
    <location>
        <begin position="1"/>
        <end position="10"/>
    </location>
</feature>